<protein>
    <submittedName>
        <fullName evidence="1">3-oxoacyl-[acyl-carrier-protein] reductase</fullName>
        <ecNumber evidence="1">1.1.1.100</ecNumber>
    </submittedName>
</protein>
<keyword evidence="1" id="KW-0560">Oxidoreductase</keyword>
<evidence type="ECO:0000313" key="1">
    <source>
        <dbReference type="EMBL" id="KTC73677.1"/>
    </source>
</evidence>
<dbReference type="OrthoDB" id="5513072at2"/>
<dbReference type="InterPro" id="IPR002347">
    <property type="entry name" value="SDR_fam"/>
</dbReference>
<dbReference type="STRING" id="447.Lboz_2323"/>
<dbReference type="RefSeq" id="WP_058459920.1">
    <property type="nucleotide sequence ID" value="NZ_CAAAIY010000021.1"/>
</dbReference>
<dbReference type="EC" id="1.1.1.100" evidence="1"/>
<reference evidence="1 2" key="1">
    <citation type="submission" date="2015-11" db="EMBL/GenBank/DDBJ databases">
        <title>Genomic analysis of 38 Legionella species identifies large and diverse effector repertoires.</title>
        <authorList>
            <person name="Burstein D."/>
            <person name="Amaro F."/>
            <person name="Zusman T."/>
            <person name="Lifshitz Z."/>
            <person name="Cohen O."/>
            <person name="Gilbert J.A."/>
            <person name="Pupko T."/>
            <person name="Shuman H.A."/>
            <person name="Segal G."/>
        </authorList>
    </citation>
    <scope>NUCLEOTIDE SEQUENCE [LARGE SCALE GENOMIC DNA]</scope>
    <source>
        <strain evidence="1 2">WIGA</strain>
    </source>
</reference>
<dbReference type="InterPro" id="IPR036291">
    <property type="entry name" value="NAD(P)-bd_dom_sf"/>
</dbReference>
<dbReference type="EMBL" id="LNXU01000019">
    <property type="protein sequence ID" value="KTC73677.1"/>
    <property type="molecule type" value="Genomic_DNA"/>
</dbReference>
<dbReference type="Proteomes" id="UP000054695">
    <property type="component" value="Unassembled WGS sequence"/>
</dbReference>
<organism evidence="1 2">
    <name type="scientific">Legionella bozemanae</name>
    <name type="common">Fluoribacter bozemanae</name>
    <dbReference type="NCBI Taxonomy" id="447"/>
    <lineage>
        <taxon>Bacteria</taxon>
        <taxon>Pseudomonadati</taxon>
        <taxon>Pseudomonadota</taxon>
        <taxon>Gammaproteobacteria</taxon>
        <taxon>Legionellales</taxon>
        <taxon>Legionellaceae</taxon>
        <taxon>Legionella</taxon>
    </lineage>
</organism>
<dbReference type="SUPFAM" id="SSF51735">
    <property type="entry name" value="NAD(P)-binding Rossmann-fold domains"/>
    <property type="match status" value="1"/>
</dbReference>
<keyword evidence="2" id="KW-1185">Reference proteome</keyword>
<dbReference type="Pfam" id="PF00106">
    <property type="entry name" value="adh_short"/>
    <property type="match status" value="1"/>
</dbReference>
<dbReference type="PRINTS" id="PR00081">
    <property type="entry name" value="GDHRDH"/>
</dbReference>
<dbReference type="PANTHER" id="PTHR43431:SF7">
    <property type="entry name" value="OXIDOREDUCTASE, SHORT CHAIN DEHYDROGENASE_REDUCTASE FAMILY (AFU_ORTHOLOGUE AFUA_5G14000)"/>
    <property type="match status" value="1"/>
</dbReference>
<gene>
    <name evidence="1" type="ORF">Lboz_2323</name>
</gene>
<evidence type="ECO:0000313" key="2">
    <source>
        <dbReference type="Proteomes" id="UP000054695"/>
    </source>
</evidence>
<dbReference type="GO" id="GO:0004316">
    <property type="term" value="F:3-oxoacyl-[acyl-carrier-protein] reductase (NADPH) activity"/>
    <property type="evidence" value="ECO:0007669"/>
    <property type="project" value="UniProtKB-EC"/>
</dbReference>
<dbReference type="PANTHER" id="PTHR43431">
    <property type="entry name" value="OXIDOREDUCTASE, SHORT CHAIN DEHYDROGENASE/REDUCTASE FAMILY (AFU_ORTHOLOGUE AFUA_5G14000)"/>
    <property type="match status" value="1"/>
</dbReference>
<comment type="caution">
    <text evidence="1">The sequence shown here is derived from an EMBL/GenBank/DDBJ whole genome shotgun (WGS) entry which is preliminary data.</text>
</comment>
<accession>A0A0W0RRM6</accession>
<dbReference type="PATRIC" id="fig|447.4.peg.2462"/>
<dbReference type="Gene3D" id="3.40.50.720">
    <property type="entry name" value="NAD(P)-binding Rossmann-like Domain"/>
    <property type="match status" value="1"/>
</dbReference>
<name>A0A0W0RRM6_LEGBO</name>
<sequence>MTRKVCVVVGVGPGNGAAFASRFSKEGYHLALLARSKNFTHKLADKLGNAYAYECDVCDSESVQKTFTQIQKDLGAIDVIVYNAGSGLWGNIEEIEPKDFEASWRVNALGLMLVSQCVIPSMKQNGQGKLVIIGATASKRGAIKTAAFAPAKAAQRILGESMAKYLGPLGIHVALVIIDGIVDLPKTREYMPNKPDSFFVKPDDVADTVYWLTQQAPSAWSFEVEIRPFGETW</sequence>
<dbReference type="AlphaFoldDB" id="A0A0W0RRM6"/>
<proteinExistence type="predicted"/>